<reference evidence="12 13" key="1">
    <citation type="journal article" date="2014" name="Appl. Environ. Microbiol.">
        <title>Genomic encyclopedia of type strains of the genus Bifidobacterium.</title>
        <authorList>
            <person name="Milani C."/>
            <person name="Lugli G.A."/>
            <person name="Duranti S."/>
            <person name="Turroni F."/>
            <person name="Bottacini F."/>
            <person name="Mangifesta M."/>
            <person name="Sanchez B."/>
            <person name="Viappiani A."/>
            <person name="Mancabelli L."/>
            <person name="Taminiau B."/>
            <person name="Delcenserie V."/>
            <person name="Barrangou R."/>
            <person name="Margolles A."/>
            <person name="van Sinderen D."/>
            <person name="Ventura M."/>
        </authorList>
    </citation>
    <scope>NUCLEOTIDE SEQUENCE [LARGE SCALE GENOMIC DNA]</scope>
    <source>
        <strain evidence="12 13">DSM 19703</strain>
    </source>
</reference>
<keyword evidence="3" id="KW-1003">Cell membrane</keyword>
<comment type="caution">
    <text evidence="12">The sequence shown here is derived from an EMBL/GenBank/DDBJ whole genome shotgun (WGS) entry which is preliminary data.</text>
</comment>
<evidence type="ECO:0000256" key="6">
    <source>
        <dbReference type="ARBA" id="ARBA00023053"/>
    </source>
</evidence>
<feature type="transmembrane region" description="Helical" evidence="10">
    <location>
        <begin position="31"/>
        <end position="49"/>
    </location>
</feature>
<organism evidence="12 13">
    <name type="scientific">Bifidobacterium bombi DSM 19703</name>
    <dbReference type="NCBI Taxonomy" id="1341695"/>
    <lineage>
        <taxon>Bacteria</taxon>
        <taxon>Bacillati</taxon>
        <taxon>Actinomycetota</taxon>
        <taxon>Actinomycetes</taxon>
        <taxon>Bifidobacteriales</taxon>
        <taxon>Bifidobacteriaceae</taxon>
        <taxon>Bifidobacterium</taxon>
    </lineage>
</organism>
<keyword evidence="13" id="KW-1185">Reference proteome</keyword>
<dbReference type="GO" id="GO:0051453">
    <property type="term" value="P:regulation of intracellular pH"/>
    <property type="evidence" value="ECO:0007669"/>
    <property type="project" value="TreeGrafter"/>
</dbReference>
<feature type="transmembrane region" description="Helical" evidence="10">
    <location>
        <begin position="356"/>
        <end position="380"/>
    </location>
</feature>
<sequence>MEIFEMVLSILGAVVVSSFISRFIPRISTPLVQIALGVALTLLPAFPSVKLDPSLFMILFIAPLLYLEAHETEKTALVRTLKPALVLAIGLALMTMVVIGYTLHFVWPTIPLAAAFALGAALGPTDAVAVSSLSHEAALSGKQKGILKGESLFNDASGVVGFQFAILAAATGHFSLADATWHFLLSFLGGAAVGVVAAWVTNRLFESIRAAGWETTTSRILMELFLPFLVYVAADGIAHVSGILAVVAFGLFVHFDRTGISPNTARTNIVSNSVWSVLSFSLNGTVFIVLGMQLPDAIRASWNDTSVPNGMLVGFIILVSMAVLTLRFVWLAAMAMGTRDGGERRLGLDAEQWRSVAIMTFGGAKGTITLSLMFTVPYAISSGARFPMRSELIFIASGVIIVTLVLANFMLPLLAPDKKSAETSRRMADVTIEVLRRTVGQLAEQTDPENRPIVLPVIDSYNRRITRLRERTGAFDEQKFQELQIQALTWEKDFIKKRLARVKSEEALDPDQRDLQIEACERLMDQIMHALRHARKRSGGGRILSKIRGRAHAWGHRLRLWTRRIITRVRHSTPVLAENEIDAVMRTIQIDAVEHVIDRITQRMHGDSAMSEYYMALLQDYQRNEHALRSRFSLGNAIGTRSRIQEARNESYTIELGIIQSMLEDEEISRTQARELRRNVYVMQVDADEA</sequence>
<dbReference type="PANTHER" id="PTHR10110:SF86">
    <property type="entry name" value="SODIUM_HYDROGEN EXCHANGER 7"/>
    <property type="match status" value="1"/>
</dbReference>
<feature type="transmembrane region" description="Helical" evidence="10">
    <location>
        <begin position="180"/>
        <end position="200"/>
    </location>
</feature>
<evidence type="ECO:0000256" key="10">
    <source>
        <dbReference type="SAM" id="Phobius"/>
    </source>
</evidence>
<dbReference type="PANTHER" id="PTHR10110">
    <property type="entry name" value="SODIUM/HYDROGEN EXCHANGER"/>
    <property type="match status" value="1"/>
</dbReference>
<dbReference type="RefSeq" id="WP_044087489.1">
    <property type="nucleotide sequence ID" value="NZ_ATLK01000001.1"/>
</dbReference>
<accession>A0A086BPF3</accession>
<comment type="subcellular location">
    <subcellularLocation>
        <location evidence="1">Cell membrane</location>
        <topology evidence="1">Multi-pass membrane protein</topology>
    </subcellularLocation>
</comment>
<evidence type="ECO:0000256" key="3">
    <source>
        <dbReference type="ARBA" id="ARBA00022475"/>
    </source>
</evidence>
<evidence type="ECO:0000259" key="11">
    <source>
        <dbReference type="Pfam" id="PF00999"/>
    </source>
</evidence>
<protein>
    <submittedName>
        <fullName evidence="12">Sodium/hydrogen exchanger</fullName>
    </submittedName>
</protein>
<dbReference type="GO" id="GO:0005886">
    <property type="term" value="C:plasma membrane"/>
    <property type="evidence" value="ECO:0007669"/>
    <property type="project" value="UniProtKB-SubCell"/>
</dbReference>
<feature type="transmembrane region" description="Helical" evidence="10">
    <location>
        <begin position="84"/>
        <end position="104"/>
    </location>
</feature>
<keyword evidence="4 10" id="KW-0812">Transmembrane</keyword>
<evidence type="ECO:0000256" key="2">
    <source>
        <dbReference type="ARBA" id="ARBA00022448"/>
    </source>
</evidence>
<keyword evidence="9" id="KW-0739">Sodium transport</keyword>
<evidence type="ECO:0000313" key="12">
    <source>
        <dbReference type="EMBL" id="KFF31817.1"/>
    </source>
</evidence>
<gene>
    <name evidence="12" type="ORF">BBOMB_1220</name>
</gene>
<dbReference type="GO" id="GO:0015386">
    <property type="term" value="F:potassium:proton antiporter activity"/>
    <property type="evidence" value="ECO:0007669"/>
    <property type="project" value="TreeGrafter"/>
</dbReference>
<feature type="transmembrane region" description="Helical" evidence="10">
    <location>
        <begin position="228"/>
        <end position="253"/>
    </location>
</feature>
<dbReference type="AlphaFoldDB" id="A0A086BPF3"/>
<keyword evidence="8 10" id="KW-0472">Membrane</keyword>
<dbReference type="InterPro" id="IPR006153">
    <property type="entry name" value="Cation/H_exchanger_TM"/>
</dbReference>
<dbReference type="GO" id="GO:0015385">
    <property type="term" value="F:sodium:proton antiporter activity"/>
    <property type="evidence" value="ECO:0007669"/>
    <property type="project" value="InterPro"/>
</dbReference>
<dbReference type="GO" id="GO:0098719">
    <property type="term" value="P:sodium ion import across plasma membrane"/>
    <property type="evidence" value="ECO:0007669"/>
    <property type="project" value="TreeGrafter"/>
</dbReference>
<evidence type="ECO:0000256" key="5">
    <source>
        <dbReference type="ARBA" id="ARBA00022989"/>
    </source>
</evidence>
<keyword evidence="7" id="KW-0406">Ion transport</keyword>
<proteinExistence type="predicted"/>
<dbReference type="Gene3D" id="6.10.140.1330">
    <property type="match status" value="1"/>
</dbReference>
<feature type="transmembrane region" description="Helical" evidence="10">
    <location>
        <begin position="392"/>
        <end position="415"/>
    </location>
</feature>
<feature type="domain" description="Cation/H+ exchanger transmembrane" evidence="11">
    <location>
        <begin position="13"/>
        <end position="413"/>
    </location>
</feature>
<feature type="transmembrane region" description="Helical" evidence="10">
    <location>
        <begin position="273"/>
        <end position="292"/>
    </location>
</feature>
<keyword evidence="2" id="KW-0813">Transport</keyword>
<feature type="transmembrane region" description="Helical" evidence="10">
    <location>
        <begin position="152"/>
        <end position="174"/>
    </location>
</feature>
<evidence type="ECO:0000256" key="8">
    <source>
        <dbReference type="ARBA" id="ARBA00023136"/>
    </source>
</evidence>
<keyword evidence="5 10" id="KW-1133">Transmembrane helix</keyword>
<dbReference type="STRING" id="1341695.BBOMB_1220"/>
<evidence type="ECO:0000256" key="9">
    <source>
        <dbReference type="ARBA" id="ARBA00023201"/>
    </source>
</evidence>
<dbReference type="Pfam" id="PF00999">
    <property type="entry name" value="Na_H_Exchanger"/>
    <property type="match status" value="1"/>
</dbReference>
<dbReference type="OrthoDB" id="9809206at2"/>
<dbReference type="eggNOG" id="COG0025">
    <property type="taxonomic scope" value="Bacteria"/>
</dbReference>
<feature type="transmembrane region" description="Helical" evidence="10">
    <location>
        <begin position="6"/>
        <end position="24"/>
    </location>
</feature>
<dbReference type="Proteomes" id="UP000028730">
    <property type="component" value="Unassembled WGS sequence"/>
</dbReference>
<evidence type="ECO:0000256" key="1">
    <source>
        <dbReference type="ARBA" id="ARBA00004651"/>
    </source>
</evidence>
<evidence type="ECO:0000313" key="13">
    <source>
        <dbReference type="Proteomes" id="UP000028730"/>
    </source>
</evidence>
<dbReference type="InterPro" id="IPR018422">
    <property type="entry name" value="Cation/H_exchanger_CPA1"/>
</dbReference>
<dbReference type="EMBL" id="ATLK01000001">
    <property type="protein sequence ID" value="KFF31817.1"/>
    <property type="molecule type" value="Genomic_DNA"/>
</dbReference>
<keyword evidence="6" id="KW-0915">Sodium</keyword>
<name>A0A086BPF3_9BIFI</name>
<evidence type="ECO:0000256" key="4">
    <source>
        <dbReference type="ARBA" id="ARBA00022692"/>
    </source>
</evidence>
<feature type="transmembrane region" description="Helical" evidence="10">
    <location>
        <begin position="312"/>
        <end position="336"/>
    </location>
</feature>
<evidence type="ECO:0000256" key="7">
    <source>
        <dbReference type="ARBA" id="ARBA00023065"/>
    </source>
</evidence>